<keyword evidence="1" id="KW-0812">Transmembrane</keyword>
<sequence>MIYKKFAFFIIILLSLVSSAQTIDLTNTADSLLIKSKPQIQFRAKQLIVPVALITYGIIGIGNDQLESFNNQIKEEVKENIDKKVSIDDFSQYLPLASVYGLSAIGIKGKNNFRDKTIIVATSYLIMGIALNSLKRTFKVERPDGSAFNSFPSGHTATAFMGAELVYQEYKDVSIWYGISGYLVATGTGAFRLYNNRHWLTDVVAGAGIGILSAKAAYWLYPSIKRLLDSKKQTNKKTAFIPYYDGKRVGFGLVSTF</sequence>
<dbReference type="InterPro" id="IPR036938">
    <property type="entry name" value="PAP2/HPO_sf"/>
</dbReference>
<evidence type="ECO:0000259" key="3">
    <source>
        <dbReference type="SMART" id="SM00014"/>
    </source>
</evidence>
<protein>
    <submittedName>
        <fullName evidence="4">Phosphatase PAP2 family protein</fullName>
    </submittedName>
</protein>
<dbReference type="Pfam" id="PF01569">
    <property type="entry name" value="PAP2"/>
    <property type="match status" value="1"/>
</dbReference>
<comment type="caution">
    <text evidence="4">The sequence shown here is derived from an EMBL/GenBank/DDBJ whole genome shotgun (WGS) entry which is preliminary data.</text>
</comment>
<proteinExistence type="predicted"/>
<name>A0ABW6HL19_9FLAO</name>
<dbReference type="Gene3D" id="1.20.144.10">
    <property type="entry name" value="Phosphatidic acid phosphatase type 2/haloperoxidase"/>
    <property type="match status" value="1"/>
</dbReference>
<evidence type="ECO:0000313" key="4">
    <source>
        <dbReference type="EMBL" id="MFE3847725.1"/>
    </source>
</evidence>
<dbReference type="SMART" id="SM00014">
    <property type="entry name" value="acidPPc"/>
    <property type="match status" value="1"/>
</dbReference>
<keyword evidence="1" id="KW-0472">Membrane</keyword>
<dbReference type="InterPro" id="IPR000326">
    <property type="entry name" value="PAP2/HPO"/>
</dbReference>
<organism evidence="4 5">
    <name type="scientific">Flavobacterium fructosi</name>
    <dbReference type="NCBI Taxonomy" id="3230416"/>
    <lineage>
        <taxon>Bacteria</taxon>
        <taxon>Pseudomonadati</taxon>
        <taxon>Bacteroidota</taxon>
        <taxon>Flavobacteriia</taxon>
        <taxon>Flavobacteriales</taxon>
        <taxon>Flavobacteriaceae</taxon>
        <taxon>Flavobacterium</taxon>
    </lineage>
</organism>
<dbReference type="CDD" id="cd03394">
    <property type="entry name" value="PAP2_like_5"/>
    <property type="match status" value="1"/>
</dbReference>
<feature type="chain" id="PRO_5046087865" evidence="2">
    <location>
        <begin position="21"/>
        <end position="257"/>
    </location>
</feature>
<accession>A0ABW6HL19</accession>
<dbReference type="RefSeq" id="WP_379857530.1">
    <property type="nucleotide sequence ID" value="NZ_JBHZQA010000003.1"/>
</dbReference>
<evidence type="ECO:0000313" key="5">
    <source>
        <dbReference type="Proteomes" id="UP001600039"/>
    </source>
</evidence>
<evidence type="ECO:0000256" key="1">
    <source>
        <dbReference type="SAM" id="Phobius"/>
    </source>
</evidence>
<feature type="domain" description="Phosphatidic acid phosphatase type 2/haloperoxidase" evidence="3">
    <location>
        <begin position="118"/>
        <end position="218"/>
    </location>
</feature>
<evidence type="ECO:0000256" key="2">
    <source>
        <dbReference type="SAM" id="SignalP"/>
    </source>
</evidence>
<keyword evidence="5" id="KW-1185">Reference proteome</keyword>
<dbReference type="Proteomes" id="UP001600039">
    <property type="component" value="Unassembled WGS sequence"/>
</dbReference>
<keyword evidence="1" id="KW-1133">Transmembrane helix</keyword>
<reference evidence="4 5" key="1">
    <citation type="submission" date="2024-06" db="EMBL/GenBank/DDBJ databases">
        <title>Flavobacterium spp. isolated from glacier.</title>
        <authorList>
            <person name="Han D."/>
        </authorList>
    </citation>
    <scope>NUCLEOTIDE SEQUENCE [LARGE SCALE GENOMIC DNA]</scope>
    <source>
        <strain evidence="4 5">LB3P45</strain>
    </source>
</reference>
<feature type="transmembrane region" description="Helical" evidence="1">
    <location>
        <begin position="200"/>
        <end position="221"/>
    </location>
</feature>
<dbReference type="PANTHER" id="PTHR14969">
    <property type="entry name" value="SPHINGOSINE-1-PHOSPHATE PHOSPHOHYDROLASE"/>
    <property type="match status" value="1"/>
</dbReference>
<dbReference type="SUPFAM" id="SSF48317">
    <property type="entry name" value="Acid phosphatase/Vanadium-dependent haloperoxidase"/>
    <property type="match status" value="1"/>
</dbReference>
<feature type="transmembrane region" description="Helical" evidence="1">
    <location>
        <begin position="117"/>
        <end position="134"/>
    </location>
</feature>
<dbReference type="PANTHER" id="PTHR14969:SF13">
    <property type="entry name" value="AT30094P"/>
    <property type="match status" value="1"/>
</dbReference>
<feature type="signal peptide" evidence="2">
    <location>
        <begin position="1"/>
        <end position="20"/>
    </location>
</feature>
<gene>
    <name evidence="4" type="ORF">ACFX5D_07080</name>
</gene>
<keyword evidence="2" id="KW-0732">Signal</keyword>
<dbReference type="EMBL" id="JBHZQA010000003">
    <property type="protein sequence ID" value="MFE3847725.1"/>
    <property type="molecule type" value="Genomic_DNA"/>
</dbReference>
<feature type="transmembrane region" description="Helical" evidence="1">
    <location>
        <begin position="175"/>
        <end position="194"/>
    </location>
</feature>